<protein>
    <recommendedName>
        <fullName evidence="3">Cthe-2314-like HEPN domain-containing protein</fullName>
    </recommendedName>
</protein>
<sequence length="300" mass="33822">MFVLNRTHARWAFKDLLGQANHFLITILVGLNGIRKNKIALDEEFRTSWNPKDSLRSAERSRVFALDLSLVRAIDALDTYFMLSVRKPCALPSCFVSAMDGTGRSVAKRLNVFDKHLPQLRESHKAALEVAIEWRNRRVHSLSDDRIDNAKRKTLLSDGTYFNENHSGLDVKELLSHFDSASSPTFKEAASIIKLCHEAVRIYDAKILDQLHVTRYVSDAVLMLLEQGGSDLGKPITRVWDSPKREAKTLRLLRLAGVSESESISGREVPSAFIERFVSLPTGEVEQFLRAEAANHHLSS</sequence>
<evidence type="ECO:0000313" key="2">
    <source>
        <dbReference type="Proteomes" id="UP001387293"/>
    </source>
</evidence>
<reference evidence="1 2" key="1">
    <citation type="submission" date="2022-12" db="EMBL/GenBank/DDBJ databases">
        <authorList>
            <person name="Muema E."/>
        </authorList>
    </citation>
    <scope>NUCLEOTIDE SEQUENCE [LARGE SCALE GENOMIC DNA]</scope>
    <source>
        <strain evidence="2">1326</strain>
    </source>
</reference>
<name>A0ABU8L326_9HYPH</name>
<organism evidence="1 2">
    <name type="scientific">Mesorhizobium salmacidum</name>
    <dbReference type="NCBI Taxonomy" id="3015171"/>
    <lineage>
        <taxon>Bacteria</taxon>
        <taxon>Pseudomonadati</taxon>
        <taxon>Pseudomonadota</taxon>
        <taxon>Alphaproteobacteria</taxon>
        <taxon>Hyphomicrobiales</taxon>
        <taxon>Phyllobacteriaceae</taxon>
        <taxon>Mesorhizobium</taxon>
    </lineage>
</organism>
<dbReference type="EMBL" id="JAPYKS010000027">
    <property type="protein sequence ID" value="MEI9412378.1"/>
    <property type="molecule type" value="Genomic_DNA"/>
</dbReference>
<evidence type="ECO:0008006" key="3">
    <source>
        <dbReference type="Google" id="ProtNLM"/>
    </source>
</evidence>
<dbReference type="Proteomes" id="UP001387293">
    <property type="component" value="Unassembled WGS sequence"/>
</dbReference>
<gene>
    <name evidence="1" type="ORF">O7A60_27020</name>
</gene>
<evidence type="ECO:0000313" key="1">
    <source>
        <dbReference type="EMBL" id="MEI9412378.1"/>
    </source>
</evidence>
<keyword evidence="2" id="KW-1185">Reference proteome</keyword>
<dbReference type="RefSeq" id="WP_337108785.1">
    <property type="nucleotide sequence ID" value="NZ_JAPYKS010000027.1"/>
</dbReference>
<comment type="caution">
    <text evidence="1">The sequence shown here is derived from an EMBL/GenBank/DDBJ whole genome shotgun (WGS) entry which is preliminary data.</text>
</comment>
<accession>A0ABU8L326</accession>
<proteinExistence type="predicted"/>